<proteinExistence type="predicted"/>
<accession>A0A8J3D9L8</accession>
<evidence type="ECO:0000313" key="1">
    <source>
        <dbReference type="EMBL" id="GHB72676.1"/>
    </source>
</evidence>
<dbReference type="RefSeq" id="WP_189565127.1">
    <property type="nucleotide sequence ID" value="NZ_BMXF01000002.1"/>
</dbReference>
<comment type="caution">
    <text evidence="1">The sequence shown here is derived from an EMBL/GenBank/DDBJ whole genome shotgun (WGS) entry which is preliminary data.</text>
</comment>
<dbReference type="Proteomes" id="UP000598271">
    <property type="component" value="Unassembled WGS sequence"/>
</dbReference>
<protein>
    <recommendedName>
        <fullName evidence="3">Ligand-binding SRPBCC domain-containing protein</fullName>
    </recommendedName>
</protein>
<sequence>MKITLRTKVSASLSAVWQGFDESLFEKLSPPFPPVKLARFDGSNEGDVVSLELNFIFFRQKWVSHIVEQRETEQEIYFIDKGVKLPFFLSFWRHKHRLIRDPSGGTIIADEIEYRTPFLLLDYLMYPVMWAQFAYRGPIYKKIFS</sequence>
<dbReference type="AlphaFoldDB" id="A0A8J3D9L8"/>
<dbReference type="InterPro" id="IPR023393">
    <property type="entry name" value="START-like_dom_sf"/>
</dbReference>
<gene>
    <name evidence="1" type="ORF">GCM10007390_28460</name>
</gene>
<evidence type="ECO:0008006" key="3">
    <source>
        <dbReference type="Google" id="ProtNLM"/>
    </source>
</evidence>
<name>A0A8J3D9L8_9BACT</name>
<dbReference type="Gene3D" id="3.30.530.20">
    <property type="match status" value="1"/>
</dbReference>
<dbReference type="EMBL" id="BMXF01000002">
    <property type="protein sequence ID" value="GHB72676.1"/>
    <property type="molecule type" value="Genomic_DNA"/>
</dbReference>
<keyword evidence="2" id="KW-1185">Reference proteome</keyword>
<dbReference type="SUPFAM" id="SSF55961">
    <property type="entry name" value="Bet v1-like"/>
    <property type="match status" value="1"/>
</dbReference>
<evidence type="ECO:0000313" key="2">
    <source>
        <dbReference type="Proteomes" id="UP000598271"/>
    </source>
</evidence>
<reference evidence="1 2" key="1">
    <citation type="journal article" date="2014" name="Int. J. Syst. Evol. Microbiol.">
        <title>Complete genome sequence of Corynebacterium casei LMG S-19264T (=DSM 44701T), isolated from a smear-ripened cheese.</title>
        <authorList>
            <consortium name="US DOE Joint Genome Institute (JGI-PGF)"/>
            <person name="Walter F."/>
            <person name="Albersmeier A."/>
            <person name="Kalinowski J."/>
            <person name="Ruckert C."/>
        </authorList>
    </citation>
    <scope>NUCLEOTIDE SEQUENCE [LARGE SCALE GENOMIC DNA]</scope>
    <source>
        <strain evidence="1 2">KCTC 12866</strain>
    </source>
</reference>
<organism evidence="1 2">
    <name type="scientific">Persicitalea jodogahamensis</name>
    <dbReference type="NCBI Taxonomy" id="402147"/>
    <lineage>
        <taxon>Bacteria</taxon>
        <taxon>Pseudomonadati</taxon>
        <taxon>Bacteroidota</taxon>
        <taxon>Cytophagia</taxon>
        <taxon>Cytophagales</taxon>
        <taxon>Spirosomataceae</taxon>
        <taxon>Persicitalea</taxon>
    </lineage>
</organism>